<dbReference type="EMBL" id="BAAARN010000001">
    <property type="protein sequence ID" value="GAA2731662.1"/>
    <property type="molecule type" value="Genomic_DNA"/>
</dbReference>
<name>A0ABN3UFA1_9MICO</name>
<organism evidence="1 2">
    <name type="scientific">Pedococcus aerophilus</name>
    <dbReference type="NCBI Taxonomy" id="436356"/>
    <lineage>
        <taxon>Bacteria</taxon>
        <taxon>Bacillati</taxon>
        <taxon>Actinomycetota</taxon>
        <taxon>Actinomycetes</taxon>
        <taxon>Micrococcales</taxon>
        <taxon>Intrasporangiaceae</taxon>
        <taxon>Pedococcus</taxon>
    </lineage>
</organism>
<reference evidence="1 2" key="1">
    <citation type="journal article" date="2019" name="Int. J. Syst. Evol. Microbiol.">
        <title>The Global Catalogue of Microorganisms (GCM) 10K type strain sequencing project: providing services to taxonomists for standard genome sequencing and annotation.</title>
        <authorList>
            <consortium name="The Broad Institute Genomics Platform"/>
            <consortium name="The Broad Institute Genome Sequencing Center for Infectious Disease"/>
            <person name="Wu L."/>
            <person name="Ma J."/>
        </authorList>
    </citation>
    <scope>NUCLEOTIDE SEQUENCE [LARGE SCALE GENOMIC DNA]</scope>
    <source>
        <strain evidence="1 2">JCM 16378</strain>
    </source>
</reference>
<accession>A0ABN3UFA1</accession>
<protein>
    <submittedName>
        <fullName evidence="1">Uncharacterized protein</fullName>
    </submittedName>
</protein>
<sequence>MSDESARRLPKQGKTAETDVWKLLEQAEAAIGARDEPTAAYLVLVIRRLLPSHSAATRNDIVDRLENSGLAALDRRATEAMDRTLQVAAKSAPSPYARTRRYVPWWLSNRRSWEPPAGSPGLGKRR</sequence>
<gene>
    <name evidence="1" type="ORF">GCM10009867_05810</name>
</gene>
<evidence type="ECO:0000313" key="1">
    <source>
        <dbReference type="EMBL" id="GAA2731662.1"/>
    </source>
</evidence>
<dbReference type="Proteomes" id="UP001501326">
    <property type="component" value="Unassembled WGS sequence"/>
</dbReference>
<evidence type="ECO:0000313" key="2">
    <source>
        <dbReference type="Proteomes" id="UP001501326"/>
    </source>
</evidence>
<proteinExistence type="predicted"/>
<comment type="caution">
    <text evidence="1">The sequence shown here is derived from an EMBL/GenBank/DDBJ whole genome shotgun (WGS) entry which is preliminary data.</text>
</comment>
<keyword evidence="2" id="KW-1185">Reference proteome</keyword>